<keyword evidence="6" id="KW-1185">Reference proteome</keyword>
<sequence length="275" mass="29182">MNDLVWIYAVTTGPGPPEAAGLSGVAAEPVRAVEGEGGGEGLTAVVGTVPAADFAEDPLKDHLEDLRWLEAAARAHHEVIDTVFRHGDTVPLQFATVYRDDDSVRAVLRERSADFTGALARVHGQEEWGVKAYMDPGGGPEASGGPAPSGGPGGGAAGASGADSRPGTAYLLRRRAQRDDREQAFQRARGRAEDVRGVLESLATRGVAHPPQDPKLAAYQGWMILNDSFLVERDRAEEFAAAVTSCAEDFPEVELELSGPWPPYSFVGEVEGRRA</sequence>
<feature type="region of interest" description="Disordered" evidence="4">
    <location>
        <begin position="133"/>
        <end position="166"/>
    </location>
</feature>
<accession>A0ABS7QGY8</accession>
<comment type="subcellular location">
    <subcellularLocation>
        <location evidence="2">Gas vesicle</location>
    </subcellularLocation>
</comment>
<reference evidence="5 6" key="1">
    <citation type="submission" date="2021-08" db="EMBL/GenBank/DDBJ databases">
        <title>WGS of actinomycetes from Thailand.</title>
        <authorList>
            <person name="Thawai C."/>
        </authorList>
    </citation>
    <scope>NUCLEOTIDE SEQUENCE [LARGE SCALE GENOMIC DNA]</scope>
    <source>
        <strain evidence="5 6">PLK6-54</strain>
    </source>
</reference>
<comment type="similarity">
    <text evidence="3">Belongs to the gas vesicle GvpF/GvpL family.</text>
</comment>
<dbReference type="EMBL" id="JAINZZ010000066">
    <property type="protein sequence ID" value="MBY8882228.1"/>
    <property type="molecule type" value="Genomic_DNA"/>
</dbReference>
<evidence type="ECO:0000256" key="1">
    <source>
        <dbReference type="ARBA" id="ARBA00022987"/>
    </source>
</evidence>
<name>A0ABS7QGY8_9ACTN</name>
<dbReference type="RefSeq" id="WP_222968436.1">
    <property type="nucleotide sequence ID" value="NZ_JAINZZ010000066.1"/>
</dbReference>
<evidence type="ECO:0000313" key="5">
    <source>
        <dbReference type="EMBL" id="MBY8882228.1"/>
    </source>
</evidence>
<dbReference type="PANTHER" id="PTHR36852:SF1">
    <property type="entry name" value="PROTEIN GVPL 2"/>
    <property type="match status" value="1"/>
</dbReference>
<proteinExistence type="inferred from homology"/>
<dbReference type="InterPro" id="IPR009430">
    <property type="entry name" value="GvpL/GvpF"/>
</dbReference>
<keyword evidence="1" id="KW-0304">Gas vesicle</keyword>
<comment type="caution">
    <text evidence="5">The sequence shown here is derived from an EMBL/GenBank/DDBJ whole genome shotgun (WGS) entry which is preliminary data.</text>
</comment>
<gene>
    <name evidence="5" type="ORF">K7862_32025</name>
</gene>
<evidence type="ECO:0000256" key="4">
    <source>
        <dbReference type="SAM" id="MobiDB-lite"/>
    </source>
</evidence>
<evidence type="ECO:0000256" key="3">
    <source>
        <dbReference type="ARBA" id="ARBA00035643"/>
    </source>
</evidence>
<evidence type="ECO:0000313" key="6">
    <source>
        <dbReference type="Proteomes" id="UP000778578"/>
    </source>
</evidence>
<organism evidence="5 6">
    <name type="scientific">Actinacidiphila acidipaludis</name>
    <dbReference type="NCBI Taxonomy" id="2873382"/>
    <lineage>
        <taxon>Bacteria</taxon>
        <taxon>Bacillati</taxon>
        <taxon>Actinomycetota</taxon>
        <taxon>Actinomycetes</taxon>
        <taxon>Kitasatosporales</taxon>
        <taxon>Streptomycetaceae</taxon>
        <taxon>Actinacidiphila</taxon>
    </lineage>
</organism>
<evidence type="ECO:0000256" key="2">
    <source>
        <dbReference type="ARBA" id="ARBA00035108"/>
    </source>
</evidence>
<dbReference type="Pfam" id="PF06386">
    <property type="entry name" value="GvpL_GvpF"/>
    <property type="match status" value="1"/>
</dbReference>
<feature type="compositionally biased region" description="Gly residues" evidence="4">
    <location>
        <begin position="136"/>
        <end position="158"/>
    </location>
</feature>
<dbReference type="PANTHER" id="PTHR36852">
    <property type="entry name" value="PROTEIN GVPL 2"/>
    <property type="match status" value="1"/>
</dbReference>
<protein>
    <submittedName>
        <fullName evidence="5">GvpL/GvpF family gas vesicle protein</fullName>
    </submittedName>
</protein>
<dbReference type="Proteomes" id="UP000778578">
    <property type="component" value="Unassembled WGS sequence"/>
</dbReference>